<proteinExistence type="predicted"/>
<keyword evidence="4 5" id="KW-0472">Membrane</keyword>
<feature type="transmembrane region" description="Helical" evidence="6">
    <location>
        <begin position="12"/>
        <end position="30"/>
    </location>
</feature>
<keyword evidence="2 5" id="KW-0812">Transmembrane</keyword>
<comment type="caution">
    <text evidence="8">The sequence shown here is derived from an EMBL/GenBank/DDBJ whole genome shotgun (WGS) entry which is preliminary data.</text>
</comment>
<evidence type="ECO:0000313" key="8">
    <source>
        <dbReference type="EMBL" id="CAK1601239.1"/>
    </source>
</evidence>
<dbReference type="InterPro" id="IPR006634">
    <property type="entry name" value="TLC-dom"/>
</dbReference>
<feature type="transmembrane region" description="Helical" evidence="6">
    <location>
        <begin position="158"/>
        <end position="178"/>
    </location>
</feature>
<name>A0AAV1M4G4_9NEOP</name>
<comment type="subcellular location">
    <subcellularLocation>
        <location evidence="1">Membrane</location>
        <topology evidence="1">Multi-pass membrane protein</topology>
    </subcellularLocation>
</comment>
<reference evidence="8 9" key="1">
    <citation type="submission" date="2023-11" db="EMBL/GenBank/DDBJ databases">
        <authorList>
            <person name="Hedman E."/>
            <person name="Englund M."/>
            <person name="Stromberg M."/>
            <person name="Nyberg Akerstrom W."/>
            <person name="Nylinder S."/>
            <person name="Jareborg N."/>
            <person name="Kallberg Y."/>
            <person name="Kronander E."/>
        </authorList>
    </citation>
    <scope>NUCLEOTIDE SEQUENCE [LARGE SCALE GENOMIC DNA]</scope>
</reference>
<evidence type="ECO:0000259" key="7">
    <source>
        <dbReference type="PROSITE" id="PS50922"/>
    </source>
</evidence>
<evidence type="ECO:0000256" key="6">
    <source>
        <dbReference type="SAM" id="Phobius"/>
    </source>
</evidence>
<protein>
    <recommendedName>
        <fullName evidence="7">TLC domain-containing protein</fullName>
    </recommendedName>
</protein>
<evidence type="ECO:0000256" key="3">
    <source>
        <dbReference type="ARBA" id="ARBA00022989"/>
    </source>
</evidence>
<organism evidence="8 9">
    <name type="scientific">Parnassius mnemosyne</name>
    <name type="common">clouded apollo</name>
    <dbReference type="NCBI Taxonomy" id="213953"/>
    <lineage>
        <taxon>Eukaryota</taxon>
        <taxon>Metazoa</taxon>
        <taxon>Ecdysozoa</taxon>
        <taxon>Arthropoda</taxon>
        <taxon>Hexapoda</taxon>
        <taxon>Insecta</taxon>
        <taxon>Pterygota</taxon>
        <taxon>Neoptera</taxon>
        <taxon>Endopterygota</taxon>
        <taxon>Lepidoptera</taxon>
        <taxon>Glossata</taxon>
        <taxon>Ditrysia</taxon>
        <taxon>Papilionoidea</taxon>
        <taxon>Papilionidae</taxon>
        <taxon>Parnassiinae</taxon>
        <taxon>Parnassini</taxon>
        <taxon>Parnassius</taxon>
        <taxon>Driopa</taxon>
    </lineage>
</organism>
<dbReference type="InterPro" id="IPR042512">
    <property type="entry name" value="TLCD5"/>
</dbReference>
<dbReference type="SMART" id="SM00724">
    <property type="entry name" value="TLC"/>
    <property type="match status" value="1"/>
</dbReference>
<feature type="domain" description="TLC" evidence="7">
    <location>
        <begin position="33"/>
        <end position="223"/>
    </location>
</feature>
<dbReference type="PANTHER" id="PTHR31898">
    <property type="entry name" value="TRANSMEMBRANE PROTEIN 136"/>
    <property type="match status" value="1"/>
</dbReference>
<feature type="transmembrane region" description="Helical" evidence="6">
    <location>
        <begin position="198"/>
        <end position="220"/>
    </location>
</feature>
<evidence type="ECO:0000313" key="9">
    <source>
        <dbReference type="Proteomes" id="UP001314205"/>
    </source>
</evidence>
<gene>
    <name evidence="8" type="ORF">PARMNEM_LOCUS19902</name>
</gene>
<keyword evidence="3 6" id="KW-1133">Transmembrane helix</keyword>
<sequence>MELKHELSTLSLLKLISFLFWSGLYLQWAVDTEHSPEYCSRVVTLLHGLVASCVGLAQCGLKTFSPSSLTLPLTWSQYALMMWSWGYFAFDLMWCLIYWTKNAVMLIHHFSALAAINLYISKQNTGCIFACTIALLEITNPLLQTRWFLRNAGHNNTILFYVVEFTYLVMFVSLRGLFGTYLVYRIIKSETFGVYEKLITLALYLVSLIFIYEIVGYVLYKYRNKIEEFRGFGNELVFILQEQQ</sequence>
<evidence type="ECO:0000256" key="4">
    <source>
        <dbReference type="ARBA" id="ARBA00023136"/>
    </source>
</evidence>
<dbReference type="AlphaFoldDB" id="A0AAV1M4G4"/>
<dbReference type="EMBL" id="CAVLGL010000126">
    <property type="protein sequence ID" value="CAK1601239.1"/>
    <property type="molecule type" value="Genomic_DNA"/>
</dbReference>
<dbReference type="Pfam" id="PF03798">
    <property type="entry name" value="TRAM_LAG1_CLN8"/>
    <property type="match status" value="1"/>
</dbReference>
<keyword evidence="9" id="KW-1185">Reference proteome</keyword>
<dbReference type="PANTHER" id="PTHR31898:SF1">
    <property type="entry name" value="TLC DOMAIN-CONTAINING PROTEIN 5"/>
    <property type="match status" value="1"/>
</dbReference>
<dbReference type="PROSITE" id="PS50922">
    <property type="entry name" value="TLC"/>
    <property type="match status" value="1"/>
</dbReference>
<evidence type="ECO:0000256" key="5">
    <source>
        <dbReference type="PROSITE-ProRule" id="PRU00205"/>
    </source>
</evidence>
<accession>A0AAV1M4G4</accession>
<evidence type="ECO:0000256" key="1">
    <source>
        <dbReference type="ARBA" id="ARBA00004141"/>
    </source>
</evidence>
<dbReference type="GO" id="GO:0016020">
    <property type="term" value="C:membrane"/>
    <property type="evidence" value="ECO:0007669"/>
    <property type="project" value="UniProtKB-SubCell"/>
</dbReference>
<dbReference type="Proteomes" id="UP001314205">
    <property type="component" value="Unassembled WGS sequence"/>
</dbReference>
<feature type="transmembrane region" description="Helical" evidence="6">
    <location>
        <begin position="82"/>
        <end position="99"/>
    </location>
</feature>
<evidence type="ECO:0000256" key="2">
    <source>
        <dbReference type="ARBA" id="ARBA00022692"/>
    </source>
</evidence>